<comment type="caution">
    <text evidence="6">The sequence shown here is derived from an EMBL/GenBank/DDBJ whole genome shotgun (WGS) entry which is preliminary data.</text>
</comment>
<keyword evidence="2" id="KW-0226">DNA condensation</keyword>
<evidence type="ECO:0000256" key="3">
    <source>
        <dbReference type="ARBA" id="ARBA00023125"/>
    </source>
</evidence>
<dbReference type="GO" id="GO:0030527">
    <property type="term" value="F:structural constituent of chromatin"/>
    <property type="evidence" value="ECO:0007669"/>
    <property type="project" value="InterPro"/>
</dbReference>
<dbReference type="PROSITE" id="PS00045">
    <property type="entry name" value="HISTONE_LIKE"/>
    <property type="match status" value="1"/>
</dbReference>
<proteinExistence type="inferred from homology"/>
<dbReference type="SMART" id="SM00411">
    <property type="entry name" value="BHL"/>
    <property type="match status" value="1"/>
</dbReference>
<feature type="region of interest" description="Disordered" evidence="5">
    <location>
        <begin position="55"/>
        <end position="95"/>
    </location>
</feature>
<dbReference type="InterPro" id="IPR020816">
    <property type="entry name" value="Histone-like_DNA-bd_CS"/>
</dbReference>
<dbReference type="PANTHER" id="PTHR33175">
    <property type="entry name" value="DNA-BINDING PROTEIN HU"/>
    <property type="match status" value="1"/>
</dbReference>
<dbReference type="CDD" id="cd13831">
    <property type="entry name" value="HU"/>
    <property type="match status" value="1"/>
</dbReference>
<evidence type="ECO:0000256" key="1">
    <source>
        <dbReference type="ARBA" id="ARBA00010529"/>
    </source>
</evidence>
<dbReference type="SUPFAM" id="SSF47729">
    <property type="entry name" value="IHF-like DNA-binding proteins"/>
    <property type="match status" value="1"/>
</dbReference>
<organism evidence="6 7">
    <name type="scientific">Nitrolancea hollandica Lb</name>
    <dbReference type="NCBI Taxonomy" id="1129897"/>
    <lineage>
        <taxon>Bacteria</taxon>
        <taxon>Pseudomonadati</taxon>
        <taxon>Thermomicrobiota</taxon>
        <taxon>Thermomicrobia</taxon>
        <taxon>Sphaerobacterales</taxon>
        <taxon>Sphaerobacterineae</taxon>
        <taxon>Sphaerobacteraceae</taxon>
        <taxon>Nitrolancea</taxon>
    </lineage>
</organism>
<accession>I4EFW0</accession>
<evidence type="ECO:0000256" key="5">
    <source>
        <dbReference type="SAM" id="MobiDB-lite"/>
    </source>
</evidence>
<dbReference type="GO" id="GO:0003677">
    <property type="term" value="F:DNA binding"/>
    <property type="evidence" value="ECO:0007669"/>
    <property type="project" value="UniProtKB-KW"/>
</dbReference>
<dbReference type="GO" id="GO:0005829">
    <property type="term" value="C:cytosol"/>
    <property type="evidence" value="ECO:0007669"/>
    <property type="project" value="TreeGrafter"/>
</dbReference>
<evidence type="ECO:0000313" key="7">
    <source>
        <dbReference type="Proteomes" id="UP000004221"/>
    </source>
</evidence>
<dbReference type="Pfam" id="PF00216">
    <property type="entry name" value="Bac_DNA_binding"/>
    <property type="match status" value="1"/>
</dbReference>
<keyword evidence="3 6" id="KW-0238">DNA-binding</keyword>
<dbReference type="PRINTS" id="PR01727">
    <property type="entry name" value="DNABINDINGHU"/>
</dbReference>
<dbReference type="InterPro" id="IPR000119">
    <property type="entry name" value="Hist_DNA-bd"/>
</dbReference>
<dbReference type="GO" id="GO:0030261">
    <property type="term" value="P:chromosome condensation"/>
    <property type="evidence" value="ECO:0007669"/>
    <property type="project" value="UniProtKB-KW"/>
</dbReference>
<sequence length="95" mass="10219">MRKNDLIKAVAQRVQQPETQVAAVINAAVVTIEDALAKGEDVTISGFGTFRVSERSAREGRNPQTGEQITIPPRKTASFKPGSQLKRVVGEEATA</sequence>
<dbReference type="AlphaFoldDB" id="I4EFW0"/>
<reference evidence="6 7" key="1">
    <citation type="journal article" date="2012" name="ISME J.">
        <title>Nitrification expanded: discovery, physiology and genomics of a nitrite-oxidizing bacterium from the phylum Chloroflexi.</title>
        <authorList>
            <person name="Sorokin D.Y."/>
            <person name="Lucker S."/>
            <person name="Vejmelkova D."/>
            <person name="Kostrikina N.A."/>
            <person name="Kleerebezem R."/>
            <person name="Rijpstra W.I."/>
            <person name="Damste J.S."/>
            <person name="Le Paslier D."/>
            <person name="Muyzer G."/>
            <person name="Wagner M."/>
            <person name="van Loosdrecht M.C."/>
            <person name="Daims H."/>
        </authorList>
    </citation>
    <scope>NUCLEOTIDE SEQUENCE [LARGE SCALE GENOMIC DNA]</scope>
    <source>
        <strain evidence="7">none</strain>
    </source>
</reference>
<evidence type="ECO:0000256" key="4">
    <source>
        <dbReference type="RuleBase" id="RU003939"/>
    </source>
</evidence>
<evidence type="ECO:0000313" key="6">
    <source>
        <dbReference type="EMBL" id="CCF83572.1"/>
    </source>
</evidence>
<comment type="similarity">
    <text evidence="1 4">Belongs to the bacterial histone-like protein family.</text>
</comment>
<dbReference type="EMBL" id="CAGS01000165">
    <property type="protein sequence ID" value="CCF83572.1"/>
    <property type="molecule type" value="Genomic_DNA"/>
</dbReference>
<dbReference type="Proteomes" id="UP000004221">
    <property type="component" value="Unassembled WGS sequence"/>
</dbReference>
<dbReference type="PANTHER" id="PTHR33175:SF3">
    <property type="entry name" value="DNA-BINDING PROTEIN HU-BETA"/>
    <property type="match status" value="1"/>
</dbReference>
<name>I4EFW0_9BACT</name>
<dbReference type="Gene3D" id="4.10.520.10">
    <property type="entry name" value="IHF-like DNA-binding proteins"/>
    <property type="match status" value="1"/>
</dbReference>
<protein>
    <submittedName>
        <fullName evidence="6">DNA-binding protein HU-1</fullName>
    </submittedName>
</protein>
<keyword evidence="7" id="KW-1185">Reference proteome</keyword>
<evidence type="ECO:0000256" key="2">
    <source>
        <dbReference type="ARBA" id="ARBA00023067"/>
    </source>
</evidence>
<gene>
    <name evidence="6" type="primary">hup</name>
    <name evidence="6" type="ORF">NITHO_2470002</name>
</gene>
<dbReference type="InterPro" id="IPR010992">
    <property type="entry name" value="IHF-like_DNA-bd_dom_sf"/>
</dbReference>